<evidence type="ECO:0000256" key="1">
    <source>
        <dbReference type="SAM" id="MobiDB-lite"/>
    </source>
</evidence>
<protein>
    <recommendedName>
        <fullName evidence="4">F-box domain-containing protein</fullName>
    </recommendedName>
</protein>
<dbReference type="Proteomes" id="UP000800036">
    <property type="component" value="Unassembled WGS sequence"/>
</dbReference>
<dbReference type="AlphaFoldDB" id="A0A6A5VNZ5"/>
<keyword evidence="3" id="KW-1185">Reference proteome</keyword>
<accession>A0A6A5VNZ5</accession>
<reference evidence="2" key="1">
    <citation type="journal article" date="2020" name="Stud. Mycol.">
        <title>101 Dothideomycetes genomes: a test case for predicting lifestyles and emergence of pathogens.</title>
        <authorList>
            <person name="Haridas S."/>
            <person name="Albert R."/>
            <person name="Binder M."/>
            <person name="Bloem J."/>
            <person name="Labutti K."/>
            <person name="Salamov A."/>
            <person name="Andreopoulos B."/>
            <person name="Baker S."/>
            <person name="Barry K."/>
            <person name="Bills G."/>
            <person name="Bluhm B."/>
            <person name="Cannon C."/>
            <person name="Castanera R."/>
            <person name="Culley D."/>
            <person name="Daum C."/>
            <person name="Ezra D."/>
            <person name="Gonzalez J."/>
            <person name="Henrissat B."/>
            <person name="Kuo A."/>
            <person name="Liang C."/>
            <person name="Lipzen A."/>
            <person name="Lutzoni F."/>
            <person name="Magnuson J."/>
            <person name="Mondo S."/>
            <person name="Nolan M."/>
            <person name="Ohm R."/>
            <person name="Pangilinan J."/>
            <person name="Park H.-J."/>
            <person name="Ramirez L."/>
            <person name="Alfaro M."/>
            <person name="Sun H."/>
            <person name="Tritt A."/>
            <person name="Yoshinaga Y."/>
            <person name="Zwiers L.-H."/>
            <person name="Turgeon B."/>
            <person name="Goodwin S."/>
            <person name="Spatafora J."/>
            <person name="Crous P."/>
            <person name="Grigoriev I."/>
        </authorList>
    </citation>
    <scope>NUCLEOTIDE SEQUENCE</scope>
    <source>
        <strain evidence="2">CBS 107.79</strain>
    </source>
</reference>
<organism evidence="2 3">
    <name type="scientific">Bimuria novae-zelandiae CBS 107.79</name>
    <dbReference type="NCBI Taxonomy" id="1447943"/>
    <lineage>
        <taxon>Eukaryota</taxon>
        <taxon>Fungi</taxon>
        <taxon>Dikarya</taxon>
        <taxon>Ascomycota</taxon>
        <taxon>Pezizomycotina</taxon>
        <taxon>Dothideomycetes</taxon>
        <taxon>Pleosporomycetidae</taxon>
        <taxon>Pleosporales</taxon>
        <taxon>Massarineae</taxon>
        <taxon>Didymosphaeriaceae</taxon>
        <taxon>Bimuria</taxon>
    </lineage>
</organism>
<evidence type="ECO:0008006" key="4">
    <source>
        <dbReference type="Google" id="ProtNLM"/>
    </source>
</evidence>
<proteinExistence type="predicted"/>
<dbReference type="EMBL" id="ML976660">
    <property type="protein sequence ID" value="KAF1978635.1"/>
    <property type="molecule type" value="Genomic_DNA"/>
</dbReference>
<gene>
    <name evidence="2" type="ORF">BU23DRAFT_651505</name>
</gene>
<name>A0A6A5VNZ5_9PLEO</name>
<evidence type="ECO:0000313" key="3">
    <source>
        <dbReference type="Proteomes" id="UP000800036"/>
    </source>
</evidence>
<dbReference type="OrthoDB" id="10618434at2759"/>
<evidence type="ECO:0000313" key="2">
    <source>
        <dbReference type="EMBL" id="KAF1978635.1"/>
    </source>
</evidence>
<feature type="region of interest" description="Disordered" evidence="1">
    <location>
        <begin position="43"/>
        <end position="64"/>
    </location>
</feature>
<sequence>MAIKGLLSLPTELIEQITDFIREDEPPKESNVVHYAFGPNPRMRPTPFHMRRRPSQEGTPPNHSTLSALRLTCKTLYVKTINNFTTVHSDRFNKAGPMNIGFQKNYFCPGHHCKTSFEWSLVGETRRADILDYEQSPELYHTMLSILLELKKVDSLREIVFTTAFDILFEALEDPVFGRRIAKVDVVQEQLLEGNHEPQWNSITGNTSYLRSVCVEAPTHCEAHERSLVKHFQNCAAYSTAHLPPTGRTVSEAQKGNRSPRS</sequence>